<comment type="caution">
    <text evidence="2">The sequence shown here is derived from an EMBL/GenBank/DDBJ whole genome shotgun (WGS) entry which is preliminary data.</text>
</comment>
<organism evidence="2 3">
    <name type="scientific">Peteryoungia aggregata LMG 23059</name>
    <dbReference type="NCBI Taxonomy" id="1368425"/>
    <lineage>
        <taxon>Bacteria</taxon>
        <taxon>Pseudomonadati</taxon>
        <taxon>Pseudomonadota</taxon>
        <taxon>Alphaproteobacteria</taxon>
        <taxon>Hyphomicrobiales</taxon>
        <taxon>Rhizobiaceae</taxon>
        <taxon>Peteryoungia</taxon>
    </lineage>
</organism>
<evidence type="ECO:0000313" key="2">
    <source>
        <dbReference type="EMBL" id="MDQ0419554.1"/>
    </source>
</evidence>
<dbReference type="EMBL" id="JAUSUW010000001">
    <property type="protein sequence ID" value="MDQ0419554.1"/>
    <property type="molecule type" value="Genomic_DNA"/>
</dbReference>
<dbReference type="RefSeq" id="WP_307369162.1">
    <property type="nucleotide sequence ID" value="NZ_JAUSUW010000001.1"/>
</dbReference>
<evidence type="ECO:0000313" key="3">
    <source>
        <dbReference type="Proteomes" id="UP001238496"/>
    </source>
</evidence>
<proteinExistence type="predicted"/>
<gene>
    <name evidence="2" type="ORF">J2045_000564</name>
</gene>
<evidence type="ECO:0000256" key="1">
    <source>
        <dbReference type="SAM" id="SignalP"/>
    </source>
</evidence>
<dbReference type="Proteomes" id="UP001238496">
    <property type="component" value="Unassembled WGS sequence"/>
</dbReference>
<feature type="chain" id="PRO_5046431572" evidence="1">
    <location>
        <begin position="23"/>
        <end position="237"/>
    </location>
</feature>
<name>A0ABU0G2J8_9HYPH</name>
<sequence>MQARLFVAGLLGAIGLSQPAFAEDKIVVANCGDAGCTCSLSPVTLADYELVVGSPAPSGAENMVLVIKGNDYIWSNAGTDQIDASYGGDGVCPIELFNITPEDGTWRGSVRVQKIEGCLPQVADMVPPLVDRMNSSKQITWGGKFHPSKFVVGNAPDGIRWTERSPTRFDGVFPVPANGTLDVSVIATATLTAPDRAEATMALRFAAAAGGDAGALALLGMANCRVEAIYDFERVGP</sequence>
<keyword evidence="3" id="KW-1185">Reference proteome</keyword>
<reference evidence="2 3" key="1">
    <citation type="submission" date="2023-07" db="EMBL/GenBank/DDBJ databases">
        <title>Genomic Encyclopedia of Type Strains, Phase IV (KMG-IV): sequencing the most valuable type-strain genomes for metagenomic binning, comparative biology and taxonomic classification.</title>
        <authorList>
            <person name="Goeker M."/>
        </authorList>
    </citation>
    <scope>NUCLEOTIDE SEQUENCE [LARGE SCALE GENOMIC DNA]</scope>
    <source>
        <strain evidence="2 3">DSM 1111</strain>
    </source>
</reference>
<feature type="signal peptide" evidence="1">
    <location>
        <begin position="1"/>
        <end position="22"/>
    </location>
</feature>
<accession>A0ABU0G2J8</accession>
<protein>
    <submittedName>
        <fullName evidence="2">Uncharacterized protein</fullName>
    </submittedName>
</protein>
<keyword evidence="1" id="KW-0732">Signal</keyword>